<dbReference type="Gene3D" id="2.10.90.10">
    <property type="entry name" value="Cystine-knot cytokines"/>
    <property type="match status" value="1"/>
</dbReference>
<dbReference type="Proteomes" id="UP000694552">
    <property type="component" value="Unplaced"/>
</dbReference>
<evidence type="ECO:0000256" key="2">
    <source>
        <dbReference type="ARBA" id="ARBA00007480"/>
    </source>
</evidence>
<reference evidence="7" key="2">
    <citation type="submission" date="2025-09" db="UniProtKB">
        <authorList>
            <consortium name="Ensembl"/>
        </authorList>
    </citation>
    <scope>IDENTIFICATION</scope>
</reference>
<name>A0A8C8AW96_9STRI</name>
<evidence type="ECO:0000256" key="6">
    <source>
        <dbReference type="ARBA" id="ARBA00023188"/>
    </source>
</evidence>
<reference evidence="7" key="1">
    <citation type="submission" date="2025-08" db="UniProtKB">
        <authorList>
            <consortium name="Ensembl"/>
        </authorList>
    </citation>
    <scope>IDENTIFICATION</scope>
</reference>
<evidence type="ECO:0000256" key="3">
    <source>
        <dbReference type="ARBA" id="ARBA00022473"/>
    </source>
</evidence>
<keyword evidence="5" id="KW-0732">Signal</keyword>
<dbReference type="PANTHER" id="PTHR10494">
    <property type="entry name" value="BONE MORPHOGENETIC PROTEIN INHIBITOR, NOGGIN"/>
    <property type="match status" value="1"/>
</dbReference>
<dbReference type="InterPro" id="IPR029034">
    <property type="entry name" value="Cystine-knot_cytokine"/>
</dbReference>
<keyword evidence="3" id="KW-0217">Developmental protein</keyword>
<dbReference type="PANTHER" id="PTHR10494:SF6">
    <property type="entry name" value="NOGGIN"/>
    <property type="match status" value="1"/>
</dbReference>
<dbReference type="GO" id="GO:0030514">
    <property type="term" value="P:negative regulation of BMP signaling pathway"/>
    <property type="evidence" value="ECO:0007669"/>
    <property type="project" value="InterPro"/>
</dbReference>
<dbReference type="AlphaFoldDB" id="A0A8C8AW96"/>
<comment type="similarity">
    <text evidence="2">Belongs to the noggin family.</text>
</comment>
<keyword evidence="6" id="KW-0891">Chondrogenesis</keyword>
<protein>
    <recommendedName>
        <fullName evidence="9">Noggin</fullName>
    </recommendedName>
</protein>
<dbReference type="GO" id="GO:0001649">
    <property type="term" value="P:osteoblast differentiation"/>
    <property type="evidence" value="ECO:0007669"/>
    <property type="project" value="TreeGrafter"/>
</dbReference>
<comment type="subcellular location">
    <subcellularLocation>
        <location evidence="1">Secreted</location>
    </subcellularLocation>
</comment>
<evidence type="ECO:0008006" key="9">
    <source>
        <dbReference type="Google" id="ProtNLM"/>
    </source>
</evidence>
<keyword evidence="4" id="KW-0964">Secreted</keyword>
<proteinExistence type="inferred from homology"/>
<dbReference type="GO" id="GO:0005615">
    <property type="term" value="C:extracellular space"/>
    <property type="evidence" value="ECO:0007669"/>
    <property type="project" value="TreeGrafter"/>
</dbReference>
<sequence length="196" mass="21847">PEERWQPPPPPSGTADPTAHVLHGRPSAPVQPYSLSLSPEDYCYSPKPWHLQPRWLHRLLGSGFDPFWMVTEEPQVRNGSVLEENLESLSWGLAEVPGATAASCGGRQRGWSCPTSCPLTWVWRRLVEQTACHLTWVDLGPIFWPSCSWPPGTACRPTQITQIKLLAWRCWAPQPPTLHLATDPLPCVAACKCSCH</sequence>
<keyword evidence="8" id="KW-1185">Reference proteome</keyword>
<evidence type="ECO:0000256" key="1">
    <source>
        <dbReference type="ARBA" id="ARBA00004613"/>
    </source>
</evidence>
<dbReference type="Pfam" id="PF05806">
    <property type="entry name" value="Noggin"/>
    <property type="match status" value="1"/>
</dbReference>
<dbReference type="Gene3D" id="1.10.287.520">
    <property type="entry name" value="Helix hairpin bin"/>
    <property type="match status" value="1"/>
</dbReference>
<dbReference type="GO" id="GO:0009953">
    <property type="term" value="P:dorsal/ventral pattern formation"/>
    <property type="evidence" value="ECO:0007669"/>
    <property type="project" value="TreeGrafter"/>
</dbReference>
<dbReference type="SUPFAM" id="SSF57501">
    <property type="entry name" value="Cystine-knot cytokines"/>
    <property type="match status" value="1"/>
</dbReference>
<evidence type="ECO:0000313" key="8">
    <source>
        <dbReference type="Proteomes" id="UP000694552"/>
    </source>
</evidence>
<dbReference type="Ensembl" id="ENSOSUT00000012227.1">
    <property type="protein sequence ID" value="ENSOSUP00000011820.1"/>
    <property type="gene ID" value="ENSOSUG00000008538.1"/>
</dbReference>
<dbReference type="GO" id="GO:0051216">
    <property type="term" value="P:cartilage development"/>
    <property type="evidence" value="ECO:0007669"/>
    <property type="project" value="UniProtKB-KW"/>
</dbReference>
<accession>A0A8C8AW96</accession>
<dbReference type="GO" id="GO:0045596">
    <property type="term" value="P:negative regulation of cell differentiation"/>
    <property type="evidence" value="ECO:0007669"/>
    <property type="project" value="InterPro"/>
</dbReference>
<dbReference type="InterPro" id="IPR008717">
    <property type="entry name" value="Noggin"/>
</dbReference>
<organism evidence="7 8">
    <name type="scientific">Otus sunia</name>
    <name type="common">Oriental scops-owl</name>
    <dbReference type="NCBI Taxonomy" id="257818"/>
    <lineage>
        <taxon>Eukaryota</taxon>
        <taxon>Metazoa</taxon>
        <taxon>Chordata</taxon>
        <taxon>Craniata</taxon>
        <taxon>Vertebrata</taxon>
        <taxon>Euteleostomi</taxon>
        <taxon>Archelosauria</taxon>
        <taxon>Archosauria</taxon>
        <taxon>Dinosauria</taxon>
        <taxon>Saurischia</taxon>
        <taxon>Theropoda</taxon>
        <taxon>Coelurosauria</taxon>
        <taxon>Aves</taxon>
        <taxon>Neognathae</taxon>
        <taxon>Neoaves</taxon>
        <taxon>Telluraves</taxon>
        <taxon>Strigiformes</taxon>
        <taxon>Strigidae</taxon>
        <taxon>Otus</taxon>
    </lineage>
</organism>
<evidence type="ECO:0000256" key="5">
    <source>
        <dbReference type="ARBA" id="ARBA00022729"/>
    </source>
</evidence>
<evidence type="ECO:0000256" key="4">
    <source>
        <dbReference type="ARBA" id="ARBA00022525"/>
    </source>
</evidence>
<evidence type="ECO:0000313" key="7">
    <source>
        <dbReference type="Ensembl" id="ENSOSUP00000011820.1"/>
    </source>
</evidence>